<comment type="catalytic activity">
    <reaction evidence="8">
        <text>2 superoxide + 2 H(+) = H2O2 + O2</text>
        <dbReference type="Rhea" id="RHEA:20696"/>
        <dbReference type="ChEBI" id="CHEBI:15378"/>
        <dbReference type="ChEBI" id="CHEBI:15379"/>
        <dbReference type="ChEBI" id="CHEBI:16240"/>
        <dbReference type="ChEBI" id="CHEBI:18421"/>
        <dbReference type="EC" id="1.15.1.1"/>
    </reaction>
</comment>
<evidence type="ECO:0000313" key="11">
    <source>
        <dbReference type="Proteomes" id="UP000294292"/>
    </source>
</evidence>
<comment type="function">
    <text evidence="7">Destroys radicals which are normally produced within the cells and which are toxic to biological systems. May play a role in favoring mycobacterial survival in phagocytes.</text>
</comment>
<evidence type="ECO:0000256" key="6">
    <source>
        <dbReference type="ARBA" id="ARBA00023157"/>
    </source>
</evidence>
<evidence type="ECO:0000256" key="4">
    <source>
        <dbReference type="ARBA" id="ARBA00022833"/>
    </source>
</evidence>
<dbReference type="PROSITE" id="PS00332">
    <property type="entry name" value="SOD_CU_ZN_2"/>
    <property type="match status" value="1"/>
</dbReference>
<gene>
    <name evidence="10" type="ORF">E2636_02055</name>
</gene>
<dbReference type="InterPro" id="IPR018152">
    <property type="entry name" value="SOD_Cu/Zn_BS"/>
</dbReference>
<dbReference type="FunFam" id="2.60.40.200:FF:000005">
    <property type="entry name" value="Superoxide dismutase [Cu-Zn]"/>
    <property type="match status" value="1"/>
</dbReference>
<name>A0A4P6ZVI9_9BACL</name>
<dbReference type="PANTHER" id="PTHR10003">
    <property type="entry name" value="SUPEROXIDE DISMUTASE CU-ZN -RELATED"/>
    <property type="match status" value="1"/>
</dbReference>
<dbReference type="GO" id="GO:0005507">
    <property type="term" value="F:copper ion binding"/>
    <property type="evidence" value="ECO:0007669"/>
    <property type="project" value="InterPro"/>
</dbReference>
<keyword evidence="4 8" id="KW-0862">Zinc</keyword>
<dbReference type="PROSITE" id="PS51257">
    <property type="entry name" value="PROKAR_LIPOPROTEIN"/>
    <property type="match status" value="1"/>
</dbReference>
<comment type="cofactor">
    <cofactor evidence="8">
        <name>Zn(2+)</name>
        <dbReference type="ChEBI" id="CHEBI:29105"/>
    </cofactor>
    <text evidence="8">Binds 1 zinc ion per subunit.</text>
</comment>
<proteinExistence type="inferred from homology"/>
<dbReference type="KEGG" id="panc:E2636_02055"/>
<evidence type="ECO:0000259" key="9">
    <source>
        <dbReference type="Pfam" id="PF00080"/>
    </source>
</evidence>
<dbReference type="SUPFAM" id="SSF49329">
    <property type="entry name" value="Cu,Zn superoxide dismutase-like"/>
    <property type="match status" value="1"/>
</dbReference>
<dbReference type="RefSeq" id="WP_134208560.1">
    <property type="nucleotide sequence ID" value="NZ_CP038015.1"/>
</dbReference>
<feature type="domain" description="Superoxide dismutase copper/zinc binding" evidence="9">
    <location>
        <begin position="47"/>
        <end position="178"/>
    </location>
</feature>
<dbReference type="CDD" id="cd00305">
    <property type="entry name" value="Cu-Zn_Superoxide_Dismutase"/>
    <property type="match status" value="1"/>
</dbReference>
<dbReference type="InterPro" id="IPR024134">
    <property type="entry name" value="SOD_Cu/Zn_/chaperone"/>
</dbReference>
<evidence type="ECO:0000256" key="2">
    <source>
        <dbReference type="ARBA" id="ARBA00022723"/>
    </source>
</evidence>
<evidence type="ECO:0000256" key="1">
    <source>
        <dbReference type="ARBA" id="ARBA00010457"/>
    </source>
</evidence>
<sequence length="179" mass="19464">MKKWMMIVCVILMVTGCSQQKELFPVSGQVEYSLETTIVDSTGKGIGIAELTETDTGVRILLQLKGLEPGEKAIHFHEVGKCEHPDFKTAGGHFNPTKKQHGFYNPKGYHGGDLPNLKVKKDGEVDLEITTPNVTLEKGKPNSLLDKDGSSIIIHENADDYVTDPSGNSGDRIACGVIN</sequence>
<dbReference type="EMBL" id="CP038015">
    <property type="protein sequence ID" value="QBP40018.1"/>
    <property type="molecule type" value="Genomic_DNA"/>
</dbReference>
<dbReference type="GO" id="GO:0004784">
    <property type="term" value="F:superoxide dismutase activity"/>
    <property type="evidence" value="ECO:0007669"/>
    <property type="project" value="UniProtKB-EC"/>
</dbReference>
<dbReference type="InterPro" id="IPR036423">
    <property type="entry name" value="SOD-like_Cu/Zn_dom_sf"/>
</dbReference>
<evidence type="ECO:0000313" key="10">
    <source>
        <dbReference type="EMBL" id="QBP40018.1"/>
    </source>
</evidence>
<dbReference type="Pfam" id="PF00080">
    <property type="entry name" value="Sod_Cu"/>
    <property type="match status" value="1"/>
</dbReference>
<keyword evidence="5 8" id="KW-0186">Copper</keyword>
<accession>A0A4P6ZVI9</accession>
<evidence type="ECO:0000256" key="3">
    <source>
        <dbReference type="ARBA" id="ARBA00022729"/>
    </source>
</evidence>
<evidence type="ECO:0000256" key="5">
    <source>
        <dbReference type="ARBA" id="ARBA00023008"/>
    </source>
</evidence>
<keyword evidence="6" id="KW-1015">Disulfide bond</keyword>
<keyword evidence="3" id="KW-0732">Signal</keyword>
<comment type="similarity">
    <text evidence="1 8">Belongs to the Cu-Zn superoxide dismutase family.</text>
</comment>
<dbReference type="OrthoDB" id="9792957at2"/>
<protein>
    <recommendedName>
        <fullName evidence="8">Superoxide dismutase [Cu-Zn]</fullName>
        <ecNumber evidence="8">1.15.1.1</ecNumber>
    </recommendedName>
</protein>
<comment type="cofactor">
    <cofactor evidence="8">
        <name>Cu cation</name>
        <dbReference type="ChEBI" id="CHEBI:23378"/>
    </cofactor>
    <text evidence="8">Binds 1 copper ion per subunit.</text>
</comment>
<dbReference type="Gene3D" id="2.60.40.200">
    <property type="entry name" value="Superoxide dismutase, copper/zinc binding domain"/>
    <property type="match status" value="1"/>
</dbReference>
<dbReference type="EC" id="1.15.1.1" evidence="8"/>
<organism evidence="10 11">
    <name type="scientific">Paenisporosarcina antarctica</name>
    <dbReference type="NCBI Taxonomy" id="417367"/>
    <lineage>
        <taxon>Bacteria</taxon>
        <taxon>Bacillati</taxon>
        <taxon>Bacillota</taxon>
        <taxon>Bacilli</taxon>
        <taxon>Bacillales</taxon>
        <taxon>Caryophanaceae</taxon>
        <taxon>Paenisporosarcina</taxon>
    </lineage>
</organism>
<reference evidence="10 11" key="1">
    <citation type="submission" date="2019-03" db="EMBL/GenBank/DDBJ databases">
        <title>Complete genome sequence of Paenisporosarcina antarctica CGMCC 1.6503T.</title>
        <authorList>
            <person name="Rong J.-C."/>
            <person name="Chi N.-Y."/>
            <person name="Zhang Q.-F."/>
        </authorList>
    </citation>
    <scope>NUCLEOTIDE SEQUENCE [LARGE SCALE GENOMIC DNA]</scope>
    <source>
        <strain evidence="10 11">CGMCC 1.6503</strain>
    </source>
</reference>
<keyword evidence="11" id="KW-1185">Reference proteome</keyword>
<dbReference type="AlphaFoldDB" id="A0A4P6ZVI9"/>
<dbReference type="InterPro" id="IPR001424">
    <property type="entry name" value="SOD_Cu_Zn_dom"/>
</dbReference>
<evidence type="ECO:0000256" key="8">
    <source>
        <dbReference type="RuleBase" id="RU000393"/>
    </source>
</evidence>
<keyword evidence="8" id="KW-0560">Oxidoreductase</keyword>
<evidence type="ECO:0000256" key="7">
    <source>
        <dbReference type="ARBA" id="ARBA00024900"/>
    </source>
</evidence>
<dbReference type="Proteomes" id="UP000294292">
    <property type="component" value="Chromosome"/>
</dbReference>
<keyword evidence="2 8" id="KW-0479">Metal-binding</keyword>